<dbReference type="OMA" id="WFRDLDS"/>
<dbReference type="Proteomes" id="UP000006591">
    <property type="component" value="Chromosome 2"/>
</dbReference>
<proteinExistence type="predicted"/>
<dbReference type="PANTHER" id="PTHR33075:SF7">
    <property type="entry name" value="OS02G0303350 PROTEIN"/>
    <property type="match status" value="1"/>
</dbReference>
<dbReference type="InterPro" id="IPR056018">
    <property type="entry name" value="DUF7597"/>
</dbReference>
<reference evidence="3" key="1">
    <citation type="submission" date="2015-04" db="UniProtKB">
        <authorList>
            <consortium name="EnsemblPlants"/>
        </authorList>
    </citation>
    <scope>IDENTIFICATION</scope>
    <source>
        <strain evidence="3">SL10</strain>
    </source>
</reference>
<dbReference type="PANTHER" id="PTHR33075">
    <property type="entry name" value="OS02G0499800 PROTEIN"/>
    <property type="match status" value="1"/>
</dbReference>
<protein>
    <recommendedName>
        <fullName evidence="2">DUF7597 domain-containing protein</fullName>
    </recommendedName>
</protein>
<dbReference type="HOGENOM" id="CLU_053420_0_0_1"/>
<evidence type="ECO:0000259" key="2">
    <source>
        <dbReference type="Pfam" id="PF24530"/>
    </source>
</evidence>
<feature type="region of interest" description="Disordered" evidence="1">
    <location>
        <begin position="45"/>
        <end position="64"/>
    </location>
</feature>
<keyword evidence="4" id="KW-1185">Reference proteome</keyword>
<dbReference type="Pfam" id="PF24530">
    <property type="entry name" value="DUF7597"/>
    <property type="match status" value="1"/>
</dbReference>
<feature type="region of interest" description="Disordered" evidence="1">
    <location>
        <begin position="288"/>
        <end position="307"/>
    </location>
</feature>
<reference evidence="3" key="2">
    <citation type="submission" date="2018-04" db="EMBL/GenBank/DDBJ databases">
        <title>OnivRS2 (Oryza nivara Reference Sequence Version 2).</title>
        <authorList>
            <person name="Zhang J."/>
            <person name="Kudrna D."/>
            <person name="Lee S."/>
            <person name="Talag J."/>
            <person name="Rajasekar S."/>
            <person name="Welchert J."/>
            <person name="Hsing Y.-I."/>
            <person name="Wing R.A."/>
        </authorList>
    </citation>
    <scope>NUCLEOTIDE SEQUENCE [LARGE SCALE GENOMIC DNA]</scope>
    <source>
        <strain evidence="3">SL10</strain>
    </source>
</reference>
<dbReference type="EnsemblPlants" id="ONIVA02G19820.1">
    <property type="protein sequence ID" value="ONIVA02G19820.1"/>
    <property type="gene ID" value="ONIVA02G19820"/>
</dbReference>
<evidence type="ECO:0000313" key="4">
    <source>
        <dbReference type="Proteomes" id="UP000006591"/>
    </source>
</evidence>
<dbReference type="Gramene" id="ONIVA02G19820.1">
    <property type="protein sequence ID" value="ONIVA02G19820.1"/>
    <property type="gene ID" value="ONIVA02G19820"/>
</dbReference>
<dbReference type="AlphaFoldDB" id="A0A0E0G786"/>
<evidence type="ECO:0000313" key="3">
    <source>
        <dbReference type="EnsemblPlants" id="ONIVA02G19820.1"/>
    </source>
</evidence>
<name>A0A0E0G786_ORYNI</name>
<organism evidence="3">
    <name type="scientific">Oryza nivara</name>
    <name type="common">Indian wild rice</name>
    <name type="synonym">Oryza sativa f. spontanea</name>
    <dbReference type="NCBI Taxonomy" id="4536"/>
    <lineage>
        <taxon>Eukaryota</taxon>
        <taxon>Viridiplantae</taxon>
        <taxon>Streptophyta</taxon>
        <taxon>Embryophyta</taxon>
        <taxon>Tracheophyta</taxon>
        <taxon>Spermatophyta</taxon>
        <taxon>Magnoliopsida</taxon>
        <taxon>Liliopsida</taxon>
        <taxon>Poales</taxon>
        <taxon>Poaceae</taxon>
        <taxon>BOP clade</taxon>
        <taxon>Oryzoideae</taxon>
        <taxon>Oryzeae</taxon>
        <taxon>Oryzinae</taxon>
        <taxon>Oryza</taxon>
    </lineage>
</organism>
<feature type="compositionally biased region" description="Low complexity" evidence="1">
    <location>
        <begin position="288"/>
        <end position="298"/>
    </location>
</feature>
<sequence>MRKSPWISPRELSHNQFRGSHNQFAENLGAKSPINSVILTVSHPLSSPDSTVNPPLSPATNSSSPMANLQPHPLWFIPPGQHLHPAGPNHRRRVDTVNFIPTPMRHEDFVLAIVHPALPEDLWDEHRAEISGFFEQVSHVRVAASFPHPNVVALFQIDSPDQRDALVLGLPINYDGNHEGPNWRNVPYDHRGWIMMLDFPLDYVNFHNINQVVSTFGELDWVWYKDLYSVPQFVVWEQPNAPNVLDHYVYILNGEFADILPPDDDLPHGEGPVDPNVEDAPAWQFGNEQQQHNQQNPNWGAWEDNQGGNQVDEHLMPLVPQLLIDLQASSASSLSTYPSASSASIADSAVSISTDEQALTSPDKSIVVHKDSVHADLYNYLCERFPHIMFDKHFTQDSSFWAALSIGPYMPGESSSSGQHLGYS</sequence>
<feature type="domain" description="DUF7597" evidence="2">
    <location>
        <begin position="72"/>
        <end position="187"/>
    </location>
</feature>
<evidence type="ECO:0000256" key="1">
    <source>
        <dbReference type="SAM" id="MobiDB-lite"/>
    </source>
</evidence>
<accession>A0A0E0G786</accession>